<evidence type="ECO:0000313" key="2">
    <source>
        <dbReference type="EMBL" id="MBR7836517.1"/>
    </source>
</evidence>
<gene>
    <name evidence="2" type="ORF">KDL01_24780</name>
</gene>
<dbReference type="InterPro" id="IPR013149">
    <property type="entry name" value="ADH-like_C"/>
</dbReference>
<comment type="caution">
    <text evidence="2">The sequence shown here is derived from an EMBL/GenBank/DDBJ whole genome shotgun (WGS) entry which is preliminary data.</text>
</comment>
<keyword evidence="3" id="KW-1185">Reference proteome</keyword>
<dbReference type="AlphaFoldDB" id="A0A941ISL8"/>
<dbReference type="Gene3D" id="3.90.180.10">
    <property type="entry name" value="Medium-chain alcohol dehydrogenases, catalytic domain"/>
    <property type="match status" value="1"/>
</dbReference>
<dbReference type="RefSeq" id="WP_212530992.1">
    <property type="nucleotide sequence ID" value="NZ_JAGSOG010000146.1"/>
</dbReference>
<accession>A0A941ISL8</accession>
<reference evidence="2" key="1">
    <citation type="submission" date="2021-04" db="EMBL/GenBank/DDBJ databases">
        <title>Genome based classification of Actinospica acidithermotolerans sp. nov., an actinobacterium isolated from an Indonesian hot spring.</title>
        <authorList>
            <person name="Kusuma A.B."/>
            <person name="Putra K.E."/>
            <person name="Nafisah S."/>
            <person name="Loh J."/>
            <person name="Nouioui I."/>
            <person name="Goodfellow M."/>
        </authorList>
    </citation>
    <scope>NUCLEOTIDE SEQUENCE</scope>
    <source>
        <strain evidence="2">CSCA 57</strain>
    </source>
</reference>
<protein>
    <submittedName>
        <fullName evidence="2">Zinc-binding alcohol dehydrogenase family protein</fullName>
    </submittedName>
</protein>
<dbReference type="SUPFAM" id="SSF50129">
    <property type="entry name" value="GroES-like"/>
    <property type="match status" value="1"/>
</dbReference>
<dbReference type="Gene3D" id="3.40.50.720">
    <property type="entry name" value="NAD(P)-binding Rossmann-like Domain"/>
    <property type="match status" value="1"/>
</dbReference>
<proteinExistence type="predicted"/>
<dbReference type="SUPFAM" id="SSF51735">
    <property type="entry name" value="NAD(P)-binding Rossmann-fold domains"/>
    <property type="match status" value="1"/>
</dbReference>
<dbReference type="InterPro" id="IPR036291">
    <property type="entry name" value="NAD(P)-bd_dom_sf"/>
</dbReference>
<name>A0A941ISL8_9ACTN</name>
<dbReference type="PANTHER" id="PTHR43677:SF11">
    <property type="entry name" value="ZINC-CONTAINING ALCOHOL DEHYDROGENASE"/>
    <property type="match status" value="1"/>
</dbReference>
<dbReference type="EMBL" id="JAGSOG010000146">
    <property type="protein sequence ID" value="MBR7836517.1"/>
    <property type="molecule type" value="Genomic_DNA"/>
</dbReference>
<evidence type="ECO:0000259" key="1">
    <source>
        <dbReference type="Pfam" id="PF00107"/>
    </source>
</evidence>
<dbReference type="InterPro" id="IPR051397">
    <property type="entry name" value="Zn-ADH-like_protein"/>
</dbReference>
<dbReference type="Proteomes" id="UP000675781">
    <property type="component" value="Unassembled WGS sequence"/>
</dbReference>
<evidence type="ECO:0000313" key="3">
    <source>
        <dbReference type="Proteomes" id="UP000675781"/>
    </source>
</evidence>
<dbReference type="InterPro" id="IPR011032">
    <property type="entry name" value="GroES-like_sf"/>
</dbReference>
<sequence length="285" mass="29815">MKAAVLRQADGVPEYGEFDEPGTGADGELELVELVAAGLHHLVRSRAHGRHYSSSNVYPLVPGVDAVARKQDGTLVYTGDPQPPHGTMAERIAVSPRMQFALPEGAEARAPEVAAGMNPGMSSWLPLRAKQGFAPLTDAPAELGVVAIVGATGTSGLMAVQNARALGARRVIAVGRNAQAFERARGHGATTAHLAEDREATVRSVLEALDGDTPDLVLDYVWGAPAEAMFAALSGRQQADEEIEYVQIGALAGMEAALPATLLRSRRIRVRGSGLGSVSRARSGS</sequence>
<dbReference type="GO" id="GO:0016491">
    <property type="term" value="F:oxidoreductase activity"/>
    <property type="evidence" value="ECO:0007669"/>
    <property type="project" value="TreeGrafter"/>
</dbReference>
<organism evidence="2 3">
    <name type="scientific">Actinospica durhamensis</name>
    <dbReference type="NCBI Taxonomy" id="1508375"/>
    <lineage>
        <taxon>Bacteria</taxon>
        <taxon>Bacillati</taxon>
        <taxon>Actinomycetota</taxon>
        <taxon>Actinomycetes</taxon>
        <taxon>Catenulisporales</taxon>
        <taxon>Actinospicaceae</taxon>
        <taxon>Actinospica</taxon>
    </lineage>
</organism>
<dbReference type="PANTHER" id="PTHR43677">
    <property type="entry name" value="SHORT-CHAIN DEHYDROGENASE/REDUCTASE"/>
    <property type="match status" value="1"/>
</dbReference>
<feature type="domain" description="Alcohol dehydrogenase-like C-terminal" evidence="1">
    <location>
        <begin position="156"/>
        <end position="277"/>
    </location>
</feature>
<dbReference type="Pfam" id="PF00107">
    <property type="entry name" value="ADH_zinc_N"/>
    <property type="match status" value="1"/>
</dbReference>